<dbReference type="InterPro" id="IPR005950">
    <property type="entry name" value="ModA"/>
</dbReference>
<name>A0A0R3MNP3_9BRAD</name>
<sequence>MQGASFQIFLSAEGARPKELVVDGIAVPESRLICNTGKLVLWKKPAVFVNGAEMSKSVAFAELSICNPATTLYDVVAVEAVSSPGVYETIHPKGVEGENITRADQYEAGYDELAFVDNEAASRWLMRQELDRPIRRGAAPLKSGADSKAAQGFIDFPKGPEAHAIIERYG</sequence>
<organism evidence="1 2">
    <name type="scientific">Bradyrhizobium retamae</name>
    <dbReference type="NCBI Taxonomy" id="1300035"/>
    <lineage>
        <taxon>Bacteria</taxon>
        <taxon>Pseudomonadati</taxon>
        <taxon>Pseudomonadota</taxon>
        <taxon>Alphaproteobacteria</taxon>
        <taxon>Hyphomicrobiales</taxon>
        <taxon>Nitrobacteraceae</taxon>
        <taxon>Bradyrhizobium</taxon>
    </lineage>
</organism>
<dbReference type="SUPFAM" id="SSF53850">
    <property type="entry name" value="Periplasmic binding protein-like II"/>
    <property type="match status" value="1"/>
</dbReference>
<dbReference type="AlphaFoldDB" id="A0A0R3MNP3"/>
<proteinExistence type="predicted"/>
<evidence type="ECO:0000313" key="1">
    <source>
        <dbReference type="EMBL" id="KRR19229.1"/>
    </source>
</evidence>
<dbReference type="GO" id="GO:0015689">
    <property type="term" value="P:molybdate ion transport"/>
    <property type="evidence" value="ECO:0007669"/>
    <property type="project" value="InterPro"/>
</dbReference>
<evidence type="ECO:0000313" key="2">
    <source>
        <dbReference type="Proteomes" id="UP000052023"/>
    </source>
</evidence>
<dbReference type="Pfam" id="PF13531">
    <property type="entry name" value="SBP_bac_11"/>
    <property type="match status" value="1"/>
</dbReference>
<dbReference type="NCBIfam" id="TIGR01256">
    <property type="entry name" value="modA"/>
    <property type="match status" value="1"/>
</dbReference>
<accession>A0A0R3MNP3</accession>
<gene>
    <name evidence="1" type="ORF">CQ13_34305</name>
</gene>
<reference evidence="1 2" key="1">
    <citation type="submission" date="2014-03" db="EMBL/GenBank/DDBJ databases">
        <title>Bradyrhizobium valentinum sp. nov., isolated from effective nodules of Lupinus mariae-josephae, a lupine endemic of basic-lime soils in Eastern Spain.</title>
        <authorList>
            <person name="Duran D."/>
            <person name="Rey L."/>
            <person name="Navarro A."/>
            <person name="Busquets A."/>
            <person name="Imperial J."/>
            <person name="Ruiz-Argueso T."/>
        </authorList>
    </citation>
    <scope>NUCLEOTIDE SEQUENCE [LARGE SCALE GENOMIC DNA]</scope>
    <source>
        <strain evidence="1 2">Ro19</strain>
    </source>
</reference>
<comment type="caution">
    <text evidence="1">The sequence shown here is derived from an EMBL/GenBank/DDBJ whole genome shotgun (WGS) entry which is preliminary data.</text>
</comment>
<dbReference type="Proteomes" id="UP000052023">
    <property type="component" value="Unassembled WGS sequence"/>
</dbReference>
<dbReference type="Gene3D" id="3.40.190.10">
    <property type="entry name" value="Periplasmic binding protein-like II"/>
    <property type="match status" value="2"/>
</dbReference>
<protein>
    <submittedName>
        <fullName evidence="1">Uncharacterized protein</fullName>
    </submittedName>
</protein>
<dbReference type="EMBL" id="LLYA01000189">
    <property type="protein sequence ID" value="KRR19229.1"/>
    <property type="molecule type" value="Genomic_DNA"/>
</dbReference>
<keyword evidence="2" id="KW-1185">Reference proteome</keyword>